<name>A0A3E2DM05_9ACTN</name>
<dbReference type="EMBL" id="NOWI01000002">
    <property type="protein sequence ID" value="RFT46417.1"/>
    <property type="molecule type" value="Genomic_DNA"/>
</dbReference>
<gene>
    <name evidence="3" type="ORF">CHT91_02365</name>
</gene>
<evidence type="ECO:0000256" key="1">
    <source>
        <dbReference type="SAM" id="MobiDB-lite"/>
    </source>
</evidence>
<dbReference type="InterPro" id="IPR009078">
    <property type="entry name" value="Ferritin-like_SF"/>
</dbReference>
<feature type="compositionally biased region" description="Polar residues" evidence="1">
    <location>
        <begin position="88"/>
        <end position="98"/>
    </location>
</feature>
<dbReference type="Pfam" id="PF14530">
    <property type="entry name" value="DUF4439"/>
    <property type="match status" value="1"/>
</dbReference>
<dbReference type="InterPro" id="IPR012347">
    <property type="entry name" value="Ferritin-like"/>
</dbReference>
<sequence>MIARRTLLASGASLVAIGLAGCDHESGKRTTPVRSTIASAAPQRRDAVSQEALLAQLATKAASTVGGGRKVMYQRVAAAHHRHCQVLSQTDPFSGNTGSPSPSVSPSPLTAGQGSPVALLQRHEKAAATQYLSNCRAAGDPSESLVWASLSVFCSAFDPDAPAPRPTPKVVPVSVGQEPLVNAQQALLTHLNALVAGLEWGIGRLAEGDPLRAWGWRRRDRVIAQRAEVRQGIREASTTPTPDLPGYPMPTTPVNAAATRSLWSDLEDNVLSGWGRVTAASPAPARPHAVAAMASQTEVLVHLGTGVTTWPGWV</sequence>
<evidence type="ECO:0000313" key="3">
    <source>
        <dbReference type="EMBL" id="RFT46417.1"/>
    </source>
</evidence>
<evidence type="ECO:0000313" key="4">
    <source>
        <dbReference type="Proteomes" id="UP000259211"/>
    </source>
</evidence>
<proteinExistence type="predicted"/>
<feature type="region of interest" description="Disordered" evidence="1">
    <location>
        <begin position="88"/>
        <end position="116"/>
    </location>
</feature>
<dbReference type="AlphaFoldDB" id="A0A3E2DM05"/>
<dbReference type="Proteomes" id="UP000259211">
    <property type="component" value="Unassembled WGS sequence"/>
</dbReference>
<protein>
    <submittedName>
        <fullName evidence="3">DUF4439 domain-containing protein</fullName>
    </submittedName>
</protein>
<evidence type="ECO:0000259" key="2">
    <source>
        <dbReference type="Pfam" id="PF14530"/>
    </source>
</evidence>
<dbReference type="SUPFAM" id="SSF47240">
    <property type="entry name" value="Ferritin-like"/>
    <property type="match status" value="1"/>
</dbReference>
<dbReference type="Gene3D" id="1.20.1260.10">
    <property type="match status" value="1"/>
</dbReference>
<organism evidence="3 4">
    <name type="scientific">Cutibacterium avidum</name>
    <dbReference type="NCBI Taxonomy" id="33010"/>
    <lineage>
        <taxon>Bacteria</taxon>
        <taxon>Bacillati</taxon>
        <taxon>Actinomycetota</taxon>
        <taxon>Actinomycetes</taxon>
        <taxon>Propionibacteriales</taxon>
        <taxon>Propionibacteriaceae</taxon>
        <taxon>Cutibacterium</taxon>
    </lineage>
</organism>
<dbReference type="InterPro" id="IPR029447">
    <property type="entry name" value="DUF4439"/>
</dbReference>
<dbReference type="RefSeq" id="WP_065674223.1">
    <property type="nucleotide sequence ID" value="NZ_LYSN01000049.1"/>
</dbReference>
<dbReference type="PROSITE" id="PS51257">
    <property type="entry name" value="PROKAR_LIPOPROTEIN"/>
    <property type="match status" value="1"/>
</dbReference>
<accession>A0A3E2DM05</accession>
<comment type="caution">
    <text evidence="3">The sequence shown here is derived from an EMBL/GenBank/DDBJ whole genome shotgun (WGS) entry which is preliminary data.</text>
</comment>
<feature type="compositionally biased region" description="Low complexity" evidence="1">
    <location>
        <begin position="99"/>
        <end position="108"/>
    </location>
</feature>
<reference evidence="3 4" key="1">
    <citation type="submission" date="2017-07" db="EMBL/GenBank/DDBJ databases">
        <authorList>
            <person name="Sun Z.S."/>
            <person name="Albrecht U."/>
            <person name="Echele G."/>
            <person name="Lee C.C."/>
        </authorList>
    </citation>
    <scope>NUCLEOTIDE SEQUENCE [LARGE SCALE GENOMIC DNA]</scope>
    <source>
        <strain evidence="3 4">P16-029</strain>
    </source>
</reference>
<feature type="domain" description="DUF4439" evidence="2">
    <location>
        <begin position="224"/>
        <end position="312"/>
    </location>
</feature>